<dbReference type="AlphaFoldDB" id="A0A815MT92"/>
<comment type="caution">
    <text evidence="2">The sequence shown here is derived from an EMBL/GenBank/DDBJ whole genome shotgun (WGS) entry which is preliminary data.</text>
</comment>
<evidence type="ECO:0000313" key="2">
    <source>
        <dbReference type="EMBL" id="CAF1427291.1"/>
    </source>
</evidence>
<evidence type="ECO:0000313" key="3">
    <source>
        <dbReference type="Proteomes" id="UP000663882"/>
    </source>
</evidence>
<dbReference type="Proteomes" id="UP000663882">
    <property type="component" value="Unassembled WGS sequence"/>
</dbReference>
<dbReference type="EMBL" id="CAJNOO010005670">
    <property type="protein sequence ID" value="CAF1427291.1"/>
    <property type="molecule type" value="Genomic_DNA"/>
</dbReference>
<protein>
    <submittedName>
        <fullName evidence="2">Uncharacterized protein</fullName>
    </submittedName>
</protein>
<sequence>MSHNTTVSHEDNPNHIVIWLDKHIGEPGTYEHLKKTFGIQTDPKSETRVALVDRDYGDFRRAERSLSIHLEDPLLVHHEGSLPVHPESVYFLLSTFTNIENCLNCFEHNRNKRIFFITSGSLGREVVPIILEKFRETFTDPVTNEPYMSIYVFCHDISFHIDWALDYRDYIQIFNFDAQLLSRMTRDIGDYFLTESKRLLDENPPNNSAAYHRLSWTHKLYERYGKMERVSMRRELHEVNQLLEEVEEGLKSSSDEDD</sequence>
<proteinExistence type="predicted"/>
<gene>
    <name evidence="2" type="ORF">RFH988_LOCUS35793</name>
</gene>
<evidence type="ECO:0000256" key="1">
    <source>
        <dbReference type="SAM" id="Coils"/>
    </source>
</evidence>
<accession>A0A815MT92</accession>
<feature type="coiled-coil region" evidence="1">
    <location>
        <begin position="229"/>
        <end position="256"/>
    </location>
</feature>
<organism evidence="2 3">
    <name type="scientific">Rotaria sordida</name>
    <dbReference type="NCBI Taxonomy" id="392033"/>
    <lineage>
        <taxon>Eukaryota</taxon>
        <taxon>Metazoa</taxon>
        <taxon>Spiralia</taxon>
        <taxon>Gnathifera</taxon>
        <taxon>Rotifera</taxon>
        <taxon>Eurotatoria</taxon>
        <taxon>Bdelloidea</taxon>
        <taxon>Philodinida</taxon>
        <taxon>Philodinidae</taxon>
        <taxon>Rotaria</taxon>
    </lineage>
</organism>
<name>A0A815MT92_9BILA</name>
<reference evidence="2" key="1">
    <citation type="submission" date="2021-02" db="EMBL/GenBank/DDBJ databases">
        <authorList>
            <person name="Nowell W R."/>
        </authorList>
    </citation>
    <scope>NUCLEOTIDE SEQUENCE</scope>
</reference>
<keyword evidence="1" id="KW-0175">Coiled coil</keyword>